<dbReference type="InterPro" id="IPR003660">
    <property type="entry name" value="HAMP_dom"/>
</dbReference>
<dbReference type="SMART" id="SM00267">
    <property type="entry name" value="GGDEF"/>
    <property type="match status" value="1"/>
</dbReference>
<dbReference type="Pfam" id="PF00990">
    <property type="entry name" value="GGDEF"/>
    <property type="match status" value="1"/>
</dbReference>
<evidence type="ECO:0000256" key="1">
    <source>
        <dbReference type="SAM" id="Phobius"/>
    </source>
</evidence>
<gene>
    <name evidence="4" type="ORF">CFF01_05905</name>
</gene>
<dbReference type="PANTHER" id="PTHR46663">
    <property type="entry name" value="DIGUANYLATE CYCLASE DGCT-RELATED"/>
    <property type="match status" value="1"/>
</dbReference>
<dbReference type="CDD" id="cd01949">
    <property type="entry name" value="GGDEF"/>
    <property type="match status" value="1"/>
</dbReference>
<feature type="transmembrane region" description="Helical" evidence="1">
    <location>
        <begin position="182"/>
        <end position="201"/>
    </location>
</feature>
<dbReference type="InterPro" id="IPR043128">
    <property type="entry name" value="Rev_trsase/Diguanyl_cyclase"/>
</dbReference>
<dbReference type="Gene3D" id="3.30.70.270">
    <property type="match status" value="1"/>
</dbReference>
<dbReference type="EMBL" id="CP022272">
    <property type="protein sequence ID" value="ASJ96154.1"/>
    <property type="molecule type" value="Genomic_DNA"/>
</dbReference>
<dbReference type="NCBIfam" id="TIGR00254">
    <property type="entry name" value="GGDEF"/>
    <property type="match status" value="1"/>
</dbReference>
<name>A0AAC9TZ18_9GAMM</name>
<proteinExistence type="predicted"/>
<dbReference type="Proteomes" id="UP000198233">
    <property type="component" value="Chromosome"/>
</dbReference>
<organism evidence="4 5">
    <name type="scientific">Shewanella marisflavi</name>
    <dbReference type="NCBI Taxonomy" id="260364"/>
    <lineage>
        <taxon>Bacteria</taxon>
        <taxon>Pseudomonadati</taxon>
        <taxon>Pseudomonadota</taxon>
        <taxon>Gammaproteobacteria</taxon>
        <taxon>Alteromonadales</taxon>
        <taxon>Shewanellaceae</taxon>
        <taxon>Shewanella</taxon>
    </lineage>
</organism>
<dbReference type="PROSITE" id="PS50885">
    <property type="entry name" value="HAMP"/>
    <property type="match status" value="1"/>
</dbReference>
<protein>
    <recommendedName>
        <fullName evidence="6">Diguanylate cyclase</fullName>
    </recommendedName>
</protein>
<keyword evidence="1" id="KW-0812">Transmembrane</keyword>
<dbReference type="GO" id="GO:0007165">
    <property type="term" value="P:signal transduction"/>
    <property type="evidence" value="ECO:0007669"/>
    <property type="project" value="InterPro"/>
</dbReference>
<reference evidence="4 5" key="1">
    <citation type="submission" date="2017-06" db="EMBL/GenBank/DDBJ databases">
        <title>Complete genome sequence of Shewanella marisflavi EP1 associated with anaerobic 2,4-dinitrotoluene reduction and salt tolerance.</title>
        <authorList>
            <person name="Huang J."/>
        </authorList>
    </citation>
    <scope>NUCLEOTIDE SEQUENCE [LARGE SCALE GENOMIC DNA]</scope>
    <source>
        <strain evidence="4 5">EP1</strain>
    </source>
</reference>
<dbReference type="GO" id="GO:0016020">
    <property type="term" value="C:membrane"/>
    <property type="evidence" value="ECO:0007669"/>
    <property type="project" value="InterPro"/>
</dbReference>
<evidence type="ECO:0000313" key="4">
    <source>
        <dbReference type="EMBL" id="ASJ96154.1"/>
    </source>
</evidence>
<dbReference type="KEGG" id="smav:CFF01_05905"/>
<keyword evidence="1" id="KW-0472">Membrane</keyword>
<keyword evidence="1" id="KW-1133">Transmembrane helix</keyword>
<dbReference type="AlphaFoldDB" id="A0AAC9TZ18"/>
<dbReference type="Gene3D" id="6.10.340.10">
    <property type="match status" value="1"/>
</dbReference>
<evidence type="ECO:0008006" key="6">
    <source>
        <dbReference type="Google" id="ProtNLM"/>
    </source>
</evidence>
<dbReference type="CDD" id="cd19410">
    <property type="entry name" value="HK9-like_sensor"/>
    <property type="match status" value="1"/>
</dbReference>
<evidence type="ECO:0000313" key="5">
    <source>
        <dbReference type="Proteomes" id="UP000198233"/>
    </source>
</evidence>
<dbReference type="Pfam" id="PF05227">
    <property type="entry name" value="CHASE3"/>
    <property type="match status" value="1"/>
</dbReference>
<sequence length="437" mass="50205">MSIQKKLLGLLTLLFLFVFANIFMAYFLEQKSEQKLSWVNHTHTLLSYSDQLLLALANAETGQRGYLLTGQRHYLQPYNLSLNTIDDLLNKLTILTQDNLKQQQLLGRLSTEVEFKIAELKESLALFEQDQVAAMALVRSNLGQEYMDNIRHYIDDFNREEQRLLDIRVAELSEVRSDIRTVFIIEIIVTLFLALAIFVLIRKDLFAPLTKLVDATKRMEAGERQHLTDFLPNNEIGYLMSSFYKMSEAVFQKHQQLHKQAHLDELTGVSNRVCLFKDISHAIEQALHKETILALLFLDIDNFKQINDKHGHHCGDQLLKVLATRLTQSLRRSDGIYRYGGDEFIILLSDMSSVEEVHKTLAGVVAKMQGSFSYQGEELPLHFSLGAALVPQDCQDSETLIRYADIAMYVSKREGLQKLVYFEPKMLEDNSQQHTES</sequence>
<accession>A0AAC9TZ18</accession>
<dbReference type="SUPFAM" id="SSF55073">
    <property type="entry name" value="Nucleotide cyclase"/>
    <property type="match status" value="1"/>
</dbReference>
<feature type="domain" description="HAMP" evidence="2">
    <location>
        <begin position="203"/>
        <end position="255"/>
    </location>
</feature>
<dbReference type="InterPro" id="IPR029787">
    <property type="entry name" value="Nucleotide_cyclase"/>
</dbReference>
<dbReference type="InterPro" id="IPR007891">
    <property type="entry name" value="CHASE3"/>
</dbReference>
<dbReference type="PROSITE" id="PS50887">
    <property type="entry name" value="GGDEF"/>
    <property type="match status" value="1"/>
</dbReference>
<dbReference type="PANTHER" id="PTHR46663:SF2">
    <property type="entry name" value="GGDEF DOMAIN-CONTAINING PROTEIN"/>
    <property type="match status" value="1"/>
</dbReference>
<dbReference type="RefSeq" id="WP_088904180.1">
    <property type="nucleotide sequence ID" value="NZ_CP022272.1"/>
</dbReference>
<dbReference type="InterPro" id="IPR000160">
    <property type="entry name" value="GGDEF_dom"/>
</dbReference>
<dbReference type="InterPro" id="IPR052163">
    <property type="entry name" value="DGC-Regulatory_Protein"/>
</dbReference>
<evidence type="ECO:0000259" key="3">
    <source>
        <dbReference type="PROSITE" id="PS50887"/>
    </source>
</evidence>
<evidence type="ECO:0000259" key="2">
    <source>
        <dbReference type="PROSITE" id="PS50885"/>
    </source>
</evidence>
<feature type="domain" description="GGDEF" evidence="3">
    <location>
        <begin position="291"/>
        <end position="424"/>
    </location>
</feature>